<feature type="region of interest" description="Disordered" evidence="14">
    <location>
        <begin position="1160"/>
        <end position="1210"/>
    </location>
</feature>
<feature type="compositionally biased region" description="Polar residues" evidence="14">
    <location>
        <begin position="1361"/>
        <end position="1377"/>
    </location>
</feature>
<dbReference type="InterPro" id="IPR036770">
    <property type="entry name" value="Ankyrin_rpt-contain_sf"/>
</dbReference>
<dbReference type="InterPro" id="IPR013724">
    <property type="entry name" value="GIT_SHD"/>
</dbReference>
<keyword evidence="4" id="KW-0479">Metal-binding</keyword>
<dbReference type="SMART" id="SM00105">
    <property type="entry name" value="ArfGap"/>
    <property type="match status" value="1"/>
</dbReference>
<keyword evidence="5" id="KW-0677">Repeat</keyword>
<dbReference type="SUPFAM" id="SSF48403">
    <property type="entry name" value="Ankyrin repeat"/>
    <property type="match status" value="1"/>
</dbReference>
<keyword evidence="10" id="KW-0175">Coiled coil</keyword>
<dbReference type="GO" id="GO:0098793">
    <property type="term" value="C:presynapse"/>
    <property type="evidence" value="ECO:0007669"/>
    <property type="project" value="GOC"/>
</dbReference>
<dbReference type="FunFam" id="1.25.40.20:FF:000013">
    <property type="entry name" value="ARF GTPase-activating protein GIT1 isoform 1"/>
    <property type="match status" value="1"/>
</dbReference>
<evidence type="ECO:0000256" key="4">
    <source>
        <dbReference type="ARBA" id="ARBA00022723"/>
    </source>
</evidence>
<dbReference type="GO" id="GO:0005789">
    <property type="term" value="C:endoplasmic reticulum membrane"/>
    <property type="evidence" value="ECO:0007669"/>
    <property type="project" value="UniProtKB-ARBA"/>
</dbReference>
<keyword evidence="2" id="KW-0343">GTPase activation</keyword>
<evidence type="ECO:0000259" key="15">
    <source>
        <dbReference type="PROSITE" id="PS50115"/>
    </source>
</evidence>
<dbReference type="InterPro" id="IPR032352">
    <property type="entry name" value="GIT1/2_CC"/>
</dbReference>
<evidence type="ECO:0000256" key="6">
    <source>
        <dbReference type="ARBA" id="ARBA00022771"/>
    </source>
</evidence>
<feature type="compositionally biased region" description="Acidic residues" evidence="14">
    <location>
        <begin position="1168"/>
        <end position="1186"/>
    </location>
</feature>
<evidence type="ECO:0000256" key="10">
    <source>
        <dbReference type="ARBA" id="ARBA00023054"/>
    </source>
</evidence>
<dbReference type="Pfam" id="PF12796">
    <property type="entry name" value="Ank_2"/>
    <property type="match status" value="1"/>
</dbReference>
<dbReference type="InterPro" id="IPR001164">
    <property type="entry name" value="ArfGAP_dom"/>
</dbReference>
<evidence type="ECO:0000256" key="12">
    <source>
        <dbReference type="PROSITE-ProRule" id="PRU00023"/>
    </source>
</evidence>
<dbReference type="GO" id="GO:0005096">
    <property type="term" value="F:GTPase activator activity"/>
    <property type="evidence" value="ECO:0007669"/>
    <property type="project" value="UniProtKB-KW"/>
</dbReference>
<feature type="domain" description="VASt" evidence="16">
    <location>
        <begin position="455"/>
        <end position="626"/>
    </location>
</feature>
<dbReference type="PRINTS" id="PR00405">
    <property type="entry name" value="REVINTRACTNG"/>
</dbReference>
<keyword evidence="6 13" id="KW-0863">Zinc-finger</keyword>
<evidence type="ECO:0000256" key="13">
    <source>
        <dbReference type="PROSITE-ProRule" id="PRU00288"/>
    </source>
</evidence>
<dbReference type="InterPro" id="IPR004182">
    <property type="entry name" value="GRAM"/>
</dbReference>
<dbReference type="InterPro" id="IPR002110">
    <property type="entry name" value="Ankyrin_rpt"/>
</dbReference>
<dbReference type="GO" id="GO:0008270">
    <property type="term" value="F:zinc ion binding"/>
    <property type="evidence" value="ECO:0007669"/>
    <property type="project" value="UniProtKB-KW"/>
</dbReference>
<proteinExistence type="predicted"/>
<evidence type="ECO:0000313" key="18">
    <source>
        <dbReference type="Proteomes" id="UP000290572"/>
    </source>
</evidence>
<keyword evidence="8" id="KW-1133">Transmembrane helix</keyword>
<reference evidence="17 18" key="1">
    <citation type="submission" date="2018-03" db="EMBL/GenBank/DDBJ databases">
        <title>Draft genome sequence of Rohu Carp (Labeo rohita).</title>
        <authorList>
            <person name="Das P."/>
            <person name="Kushwaha B."/>
            <person name="Joshi C.G."/>
            <person name="Kumar D."/>
            <person name="Nagpure N.S."/>
            <person name="Sahoo L."/>
            <person name="Das S.P."/>
            <person name="Bit A."/>
            <person name="Patnaik S."/>
            <person name="Meher P.K."/>
            <person name="Jayasankar P."/>
            <person name="Koringa P.G."/>
            <person name="Patel N.V."/>
            <person name="Hinsu A.T."/>
            <person name="Kumar R."/>
            <person name="Pandey M."/>
            <person name="Agarwal S."/>
            <person name="Srivastava S."/>
            <person name="Singh M."/>
            <person name="Iquebal M.A."/>
            <person name="Jaiswal S."/>
            <person name="Angadi U.B."/>
            <person name="Kumar N."/>
            <person name="Raza M."/>
            <person name="Shah T.M."/>
            <person name="Rai A."/>
            <person name="Jena J.K."/>
        </authorList>
    </citation>
    <scope>NUCLEOTIDE SEQUENCE [LARGE SCALE GENOMIC DNA]</scope>
    <source>
        <strain evidence="17">DASCIFA01</strain>
        <tissue evidence="17">Testis</tissue>
    </source>
</reference>
<evidence type="ECO:0000256" key="14">
    <source>
        <dbReference type="SAM" id="MobiDB-lite"/>
    </source>
</evidence>
<dbReference type="PROSITE" id="PS50088">
    <property type="entry name" value="ANK_REPEAT"/>
    <property type="match status" value="1"/>
</dbReference>
<feature type="domain" description="Arf-GAP" evidence="15">
    <location>
        <begin position="771"/>
        <end position="907"/>
    </location>
</feature>
<sequence length="1487" mass="168007">MSETLQLPALQIQGPADGECNGCELDSALSSSSSPSLRRKRFKMRRMKNVMSEKEQLEKEQLQHSGSKEYLQLPSIEITPSSDEDAAWSSCSTPSASPQRRRFLLRKWLRGGEKKEHGSESSTASNSNRSSPACSPVLRKRSRSPTPQSPEGENMVEKSSDHSSDKSPSTPEQAVQRTYSQSLHTTRPAGKNSKVLSPTYKQRNEDFRKLFKQLPDTERLIVDYSCALQRDILLQGRLYLSENWICFYSNIFRWETLLTVRLKDVCSMTKEKTARLIPNAIQLCTDSEKPLCPKELWHFVHQCYGNELGLTSDDEDYVPPDDDFNTMGYCEEIPAEDNEVNDNCPKTPDAKMDISPQLHRKVFPNSSLNSTDSTDAPVNFDVPPVEDFSGCVPEDLLPLPLPDNKLSETSGSAHVPVPSPSLDFNDNEDLPTELSDSSETHDEAGEVQAFQEDLNGKLYINEVYKFSVDKLYDILFTESQFMREFLEQRRFSDVVYHPWRKEDTGNQTREIMYTISLSNPLAPKTATVTETQTMHKASQVSECYIIDAEVIAHDVPYHDYFYTLNRYMLTRVAKNKCRLRVSAELRYRKQPWGLVKGFIERNFWSGLDEYFRYLELELSKVQLVLSEQSPKSKALRTATVRRRKRPLTHMRQQHLDEALSPVTTPEDEKSVIQRIKHVAGSTQTRHIPDHGSEGLALYSVSKLLLIISSVICVSLVLLVFLNMMLFYKLWMLEYTAQSLTSWHGLRSHESKLPQTQIEWAQLLESQQRYHENELEKWREIIKSSVLLLDEMRESLMKLQKDPRWASINRGVLICDECCSIHRGLGRHSSQVRHLTQTPWPSSQLQMVKSLYNNGANSIWEHSLLDPSSIMSGKRKANPQDRVHPNKTDFIKAKYQMLAFVHRMPCREDDSVTAKDLSKQLHSSVRTGNLETCLRLLSLGAQANFFHPEKGNTPLHVAAKAGQLLQAELLTVYGADPGAPDSSGKTPIDYARQAGHQELADRLVEIQFELTDRLAFYLCGRKPDHKNGQHFIIPQIADSSLDLSELAKAAKKKLQSLSNHQFEELAMDVYDEVDRRETDAVWLATQNHSTLVTDTTVVPFLPVNPEYSSTRNQGRQKLARFNAHEFATLVVDILTDAKRRQQGNAPDNFKDNVELILKDIGNRRGSESPEMDQPDYDSVASDEDTEQEPTSGKDERTKSSESSDLSDSPITVQEFMEVKSALTASEAKIQQLLKVNCHLSEELRLMQSKLNSLQNENSTLKWQTPNSLARPQDLPHRAPPRGCRAMSMYETGSGLRQYHPRGETVCPDTTLTLQPLPSNGSTLDTQSGMPESGYDNALNHVEMDESGSIHSRASGWPGDGTVPQSENPSEGECNSSLPCTEDVISKTELITKNIQELLRAAQENKHESFVPCSERILVAVTEMATLFPKRPSSETVRGSLRLLTSSASRLQGECQKATPHDSQQVIQCAYDIAKAAKQLVTVTTKDSN</sequence>
<dbReference type="PANTHER" id="PTHR46097">
    <property type="entry name" value="G PROTEIN-COUPLED RECEPTOR KINASE INTERACTING ARFGAP"/>
    <property type="match status" value="1"/>
</dbReference>
<evidence type="ECO:0000256" key="8">
    <source>
        <dbReference type="ARBA" id="ARBA00022989"/>
    </source>
</evidence>
<dbReference type="GO" id="GO:0031267">
    <property type="term" value="F:small GTPase binding"/>
    <property type="evidence" value="ECO:0007669"/>
    <property type="project" value="TreeGrafter"/>
</dbReference>
<dbReference type="Gene3D" id="1.20.120.330">
    <property type="entry name" value="Nucleotidyltransferases domain 2"/>
    <property type="match status" value="1"/>
</dbReference>
<dbReference type="GO" id="GO:0007420">
    <property type="term" value="P:brain development"/>
    <property type="evidence" value="ECO:0007669"/>
    <property type="project" value="InterPro"/>
</dbReference>
<keyword evidence="7" id="KW-0862">Zinc</keyword>
<feature type="compositionally biased region" description="Basic and acidic residues" evidence="14">
    <location>
        <begin position="1190"/>
        <end position="1200"/>
    </location>
</feature>
<dbReference type="SMART" id="SM00568">
    <property type="entry name" value="GRAM"/>
    <property type="match status" value="1"/>
</dbReference>
<evidence type="ECO:0000256" key="3">
    <source>
        <dbReference type="ARBA" id="ARBA00022692"/>
    </source>
</evidence>
<dbReference type="EMBL" id="QBIY01012643">
    <property type="protein sequence ID" value="RXN20522.1"/>
    <property type="molecule type" value="Genomic_DNA"/>
</dbReference>
<dbReference type="InterPro" id="IPR022018">
    <property type="entry name" value="GIT1_C"/>
</dbReference>
<feature type="region of interest" description="Disordered" evidence="14">
    <location>
        <begin position="1344"/>
        <end position="1377"/>
    </location>
</feature>
<feature type="compositionally biased region" description="Polar residues" evidence="14">
    <location>
        <begin position="170"/>
        <end position="185"/>
    </location>
</feature>
<dbReference type="GO" id="GO:0032012">
    <property type="term" value="P:regulation of ARF protein signal transduction"/>
    <property type="evidence" value="ECO:0007669"/>
    <property type="project" value="InterPro"/>
</dbReference>
<dbReference type="Pfam" id="PF12205">
    <property type="entry name" value="GIT1_C"/>
    <property type="match status" value="1"/>
</dbReference>
<keyword evidence="18" id="KW-1185">Reference proteome</keyword>
<keyword evidence="9 12" id="KW-0040">ANK repeat</keyword>
<feature type="compositionally biased region" description="Basic and acidic residues" evidence="14">
    <location>
        <begin position="110"/>
        <end position="119"/>
    </location>
</feature>
<dbReference type="Proteomes" id="UP000290572">
    <property type="component" value="Unassembled WGS sequence"/>
</dbReference>
<gene>
    <name evidence="17" type="ORF">ROHU_007108</name>
</gene>
<dbReference type="Pfam" id="PF16559">
    <property type="entry name" value="GIT_CC"/>
    <property type="match status" value="1"/>
</dbReference>
<dbReference type="CDD" id="cd13220">
    <property type="entry name" value="PH-GRAM_GRAMDC"/>
    <property type="match status" value="1"/>
</dbReference>
<dbReference type="InterPro" id="IPR038508">
    <property type="entry name" value="ArfGAP_dom_sf"/>
</dbReference>
<evidence type="ECO:0000313" key="17">
    <source>
        <dbReference type="EMBL" id="RXN20522.1"/>
    </source>
</evidence>
<feature type="compositionally biased region" description="Polar residues" evidence="14">
    <location>
        <begin position="89"/>
        <end position="98"/>
    </location>
</feature>
<comment type="caution">
    <text evidence="17">The sequence shown here is derived from an EMBL/GenBank/DDBJ whole genome shotgun (WGS) entry which is preliminary data.</text>
</comment>
<dbReference type="Pfam" id="PF16016">
    <property type="entry name" value="VASt"/>
    <property type="match status" value="1"/>
</dbReference>
<dbReference type="InterPro" id="IPR037278">
    <property type="entry name" value="ARFGAP/RecO"/>
</dbReference>
<feature type="compositionally biased region" description="Basic and acidic residues" evidence="14">
    <location>
        <begin position="155"/>
        <end position="165"/>
    </location>
</feature>
<dbReference type="Gene3D" id="1.20.5.170">
    <property type="match status" value="1"/>
</dbReference>
<feature type="compositionally biased region" description="Basic and acidic residues" evidence="14">
    <location>
        <begin position="51"/>
        <end position="62"/>
    </location>
</feature>
<feature type="region of interest" description="Disordered" evidence="14">
    <location>
        <begin position="399"/>
        <end position="444"/>
    </location>
</feature>
<dbReference type="PROSITE" id="PS51778">
    <property type="entry name" value="VAST"/>
    <property type="match status" value="1"/>
</dbReference>
<dbReference type="SUPFAM" id="SSF57863">
    <property type="entry name" value="ArfGap/RecO-like zinc finger"/>
    <property type="match status" value="1"/>
</dbReference>
<feature type="repeat" description="ANK" evidence="12">
    <location>
        <begin position="949"/>
        <end position="981"/>
    </location>
</feature>
<comment type="subcellular location">
    <subcellularLocation>
        <location evidence="1">Membrane</location>
        <topology evidence="1">Single-pass membrane protein</topology>
    </subcellularLocation>
</comment>
<dbReference type="Pfam" id="PF01412">
    <property type="entry name" value="ArfGap"/>
    <property type="match status" value="1"/>
</dbReference>
<dbReference type="Pfam" id="PF02893">
    <property type="entry name" value="GRAM"/>
    <property type="match status" value="1"/>
</dbReference>
<evidence type="ECO:0000256" key="11">
    <source>
        <dbReference type="ARBA" id="ARBA00023136"/>
    </source>
</evidence>
<accession>A0A498MLY5</accession>
<evidence type="ECO:0000256" key="1">
    <source>
        <dbReference type="ARBA" id="ARBA00004167"/>
    </source>
</evidence>
<dbReference type="PROSITE" id="PS50115">
    <property type="entry name" value="ARFGAP"/>
    <property type="match status" value="1"/>
</dbReference>
<dbReference type="InterPro" id="IPR011993">
    <property type="entry name" value="PH-like_dom_sf"/>
</dbReference>
<feature type="region of interest" description="Disordered" evidence="14">
    <location>
        <begin position="50"/>
        <end position="199"/>
    </location>
</feature>
<dbReference type="InterPro" id="IPR047161">
    <property type="entry name" value="GIT-like"/>
</dbReference>
<dbReference type="Gene3D" id="2.30.29.30">
    <property type="entry name" value="Pleckstrin-homology domain (PH domain)/Phosphotyrosine-binding domain (PTB)"/>
    <property type="match status" value="1"/>
</dbReference>
<dbReference type="Gene3D" id="1.25.40.20">
    <property type="entry name" value="Ankyrin repeat-containing domain"/>
    <property type="match status" value="1"/>
</dbReference>
<evidence type="ECO:0000256" key="2">
    <source>
        <dbReference type="ARBA" id="ARBA00022468"/>
    </source>
</evidence>
<evidence type="ECO:0000256" key="9">
    <source>
        <dbReference type="ARBA" id="ARBA00023043"/>
    </source>
</evidence>
<dbReference type="SMART" id="SM00555">
    <property type="entry name" value="GIT"/>
    <property type="match status" value="2"/>
</dbReference>
<evidence type="ECO:0000256" key="5">
    <source>
        <dbReference type="ARBA" id="ARBA00022737"/>
    </source>
</evidence>
<keyword evidence="11" id="KW-0472">Membrane</keyword>
<evidence type="ECO:0000259" key="16">
    <source>
        <dbReference type="PROSITE" id="PS51778"/>
    </source>
</evidence>
<dbReference type="PANTHER" id="PTHR46097:SF2">
    <property type="entry name" value="G PROTEIN-COUPLED RECEPTOR KINASE INTERACTING ARFGAP 2 ISOFORM X1"/>
    <property type="match status" value="1"/>
</dbReference>
<dbReference type="Pfam" id="PF08518">
    <property type="entry name" value="GIT_SHD"/>
    <property type="match status" value="2"/>
</dbReference>
<dbReference type="Gene3D" id="1.10.220.150">
    <property type="entry name" value="Arf GTPase activating protein"/>
    <property type="match status" value="1"/>
</dbReference>
<keyword evidence="3" id="KW-0812">Transmembrane</keyword>
<dbReference type="STRING" id="84645.A0A498MLY5"/>
<dbReference type="PROSITE" id="PS50297">
    <property type="entry name" value="ANK_REP_REGION"/>
    <property type="match status" value="1"/>
</dbReference>
<organism evidence="17 18">
    <name type="scientific">Labeo rohita</name>
    <name type="common">Indian major carp</name>
    <name type="synonym">Cyprinus rohita</name>
    <dbReference type="NCBI Taxonomy" id="84645"/>
    <lineage>
        <taxon>Eukaryota</taxon>
        <taxon>Metazoa</taxon>
        <taxon>Chordata</taxon>
        <taxon>Craniata</taxon>
        <taxon>Vertebrata</taxon>
        <taxon>Euteleostomi</taxon>
        <taxon>Actinopterygii</taxon>
        <taxon>Neopterygii</taxon>
        <taxon>Teleostei</taxon>
        <taxon>Ostariophysi</taxon>
        <taxon>Cypriniformes</taxon>
        <taxon>Cyprinidae</taxon>
        <taxon>Labeoninae</taxon>
        <taxon>Labeonini</taxon>
        <taxon>Labeo</taxon>
    </lineage>
</organism>
<dbReference type="FunFam" id="2.30.29.30:FF:000008">
    <property type="entry name" value="GRAM domain containing 1B"/>
    <property type="match status" value="1"/>
</dbReference>
<evidence type="ECO:0000256" key="7">
    <source>
        <dbReference type="ARBA" id="ARBA00022833"/>
    </source>
</evidence>
<feature type="compositionally biased region" description="Basic residues" evidence="14">
    <location>
        <begin position="99"/>
        <end position="109"/>
    </location>
</feature>
<feature type="compositionally biased region" description="Low complexity" evidence="14">
    <location>
        <begin position="120"/>
        <end position="131"/>
    </location>
</feature>
<dbReference type="InterPro" id="IPR031968">
    <property type="entry name" value="VASt"/>
</dbReference>
<dbReference type="SMART" id="SM00248">
    <property type="entry name" value="ANK"/>
    <property type="match status" value="3"/>
</dbReference>
<dbReference type="GO" id="GO:0008277">
    <property type="term" value="P:regulation of G protein-coupled receptor signaling pathway"/>
    <property type="evidence" value="ECO:0007669"/>
    <property type="project" value="TreeGrafter"/>
</dbReference>
<name>A0A498MLY5_LABRO</name>
<protein>
    <submittedName>
        <fullName evidence="17">GRAM domain-containing 1B-like isoform X1</fullName>
    </submittedName>
</protein>
<dbReference type="GO" id="GO:0036465">
    <property type="term" value="P:synaptic vesicle recycling"/>
    <property type="evidence" value="ECO:0007669"/>
    <property type="project" value="TreeGrafter"/>
</dbReference>
<dbReference type="GO" id="GO:0044232">
    <property type="term" value="C:organelle membrane contact site"/>
    <property type="evidence" value="ECO:0007669"/>
    <property type="project" value="UniProtKB-ARBA"/>
</dbReference>